<comment type="similarity">
    <text evidence="12">Belongs to the helicase family. PriA subfamily.</text>
</comment>
<evidence type="ECO:0000256" key="5">
    <source>
        <dbReference type="ARBA" id="ARBA00022801"/>
    </source>
</evidence>
<keyword evidence="10 12" id="KW-0413">Isomerase</keyword>
<dbReference type="GO" id="GO:0016887">
    <property type="term" value="F:ATP hydrolysis activity"/>
    <property type="evidence" value="ECO:0007669"/>
    <property type="project" value="RHEA"/>
</dbReference>
<evidence type="ECO:0000313" key="16">
    <source>
        <dbReference type="Proteomes" id="UP000182521"/>
    </source>
</evidence>
<dbReference type="GO" id="GO:0006302">
    <property type="term" value="P:double-strand break repair"/>
    <property type="evidence" value="ECO:0007669"/>
    <property type="project" value="InterPro"/>
</dbReference>
<evidence type="ECO:0000259" key="13">
    <source>
        <dbReference type="PROSITE" id="PS51192"/>
    </source>
</evidence>
<keyword evidence="4 12" id="KW-0547">Nucleotide-binding</keyword>
<proteinExistence type="inferred from homology"/>
<gene>
    <name evidence="12 15" type="primary">priA</name>
    <name evidence="15" type="ORF">KX01_478</name>
</gene>
<evidence type="ECO:0000256" key="12">
    <source>
        <dbReference type="HAMAP-Rule" id="MF_00983"/>
    </source>
</evidence>
<keyword evidence="16" id="KW-1185">Reference proteome</keyword>
<dbReference type="PANTHER" id="PTHR30580">
    <property type="entry name" value="PRIMOSOMAL PROTEIN N"/>
    <property type="match status" value="1"/>
</dbReference>
<dbReference type="PROSITE" id="PS51192">
    <property type="entry name" value="HELICASE_ATP_BIND_1"/>
    <property type="match status" value="1"/>
</dbReference>
<reference evidence="16" key="1">
    <citation type="submission" date="2014-10" db="EMBL/GenBank/DDBJ databases">
        <authorList>
            <person name="Kuske C.R."/>
            <person name="Challacombe J.F."/>
            <person name="Daligault H.E."/>
            <person name="Davenport K.W."/>
            <person name="Johnson S.L."/>
            <person name="Siddaramappa S."/>
            <person name="Petersen J.M."/>
        </authorList>
    </citation>
    <scope>NUCLEOTIDE SEQUENCE [LARGE SCALE GENOMIC DNA]</scope>
    <source>
        <strain evidence="16">CA97-1460</strain>
    </source>
</reference>
<comment type="catalytic activity">
    <reaction evidence="12">
        <text>Couples ATP hydrolysis with the unwinding of duplex DNA by translocating in the 3'-5' direction.</text>
        <dbReference type="EC" id="5.6.2.4"/>
    </reaction>
</comment>
<dbReference type="InterPro" id="IPR001650">
    <property type="entry name" value="Helicase_C-like"/>
</dbReference>
<protein>
    <recommendedName>
        <fullName evidence="12">Replication restart protein PriA</fullName>
    </recommendedName>
    <alternativeName>
        <fullName evidence="12">ATP-dependent DNA helicase PriA</fullName>
        <ecNumber evidence="12">5.6.2.4</ecNumber>
    </alternativeName>
    <alternativeName>
        <fullName evidence="12">DNA 3'-5' helicase PriA</fullName>
    </alternativeName>
</protein>
<dbReference type="GO" id="GO:0008270">
    <property type="term" value="F:zinc ion binding"/>
    <property type="evidence" value="ECO:0007669"/>
    <property type="project" value="UniProtKB-UniRule"/>
</dbReference>
<keyword evidence="3 12" id="KW-0479">Metal-binding</keyword>
<dbReference type="AlphaFoldDB" id="A0A1J0KW63"/>
<evidence type="ECO:0000256" key="1">
    <source>
        <dbReference type="ARBA" id="ARBA00022515"/>
    </source>
</evidence>
<sequence length="720" mass="81728">MIVKVALAVPPFYLLDYSIDIEIKLFQRVLVPVGNRKLIGFITDTNVEVNYDHSKIKSIVKILDDNCVLISENIQKLIQWTAKYYHSDLYSVTKLALPNDYFKKEIVNPKEETFLSVDINILSNIKLTAKQQLLVEEIGENTYLLNEIKNLGYSDGIIRALLNKNILVKSTKIKALVPDANTKGSNKKLTNEQQEALNILLENGGFKTFLLYGVTGSGKTEVYLQTIQNYVDKGKQALVLIPEINLTPQTLKRFKDRFSNQNIVSLHSKLTESDRLTNWHYIKKGIANIVIATRSGVLADFKDLGIIVVDEEHDSSFKQQTSTIRYSARDLAILRAKFADIPIILGSATPSIESYYNVINKKYNLLKLTERVSKYASAQVKIIDLRSAIVSNGLSNILVSLLEKNIQKHEQSLLFVNKLGYAKALVCNSCGDAVECKKCDKPYTLHTCPNQYLACHFCGDKRQIVIQCNSCDSTELFPYGVGTEKIQSALKEKFPYNEIVRFDRENIKNNRDLDKIIDEITNNKIDVIVGTQMVAKGHHFENITLVGLINADAGFYSTDFHAIEKNAQLIIQVAGRAGRGDKEGRVLLQTYQPENPILQKLIQTDYLEFLDYLLEQRKALNYPPYTYQAQIIAEAKKEADVLNFLNNLYDTVSSCENISITKPLPATHLKKNNIYKYSLLITASERKDINSFINYVRRFLEISENKAIKVYFDVDPIELI</sequence>
<feature type="binding site" evidence="12">
    <location>
        <position position="430"/>
    </location>
    <ligand>
        <name>Zn(2+)</name>
        <dbReference type="ChEBI" id="CHEBI:29105"/>
        <label>1</label>
    </ligand>
</feature>
<dbReference type="InterPro" id="IPR005259">
    <property type="entry name" value="PriA"/>
</dbReference>
<dbReference type="GO" id="GO:0006269">
    <property type="term" value="P:DNA replication, synthesis of primer"/>
    <property type="evidence" value="ECO:0007669"/>
    <property type="project" value="UniProtKB-KW"/>
</dbReference>
<dbReference type="Pfam" id="PF00271">
    <property type="entry name" value="Helicase_C"/>
    <property type="match status" value="1"/>
</dbReference>
<feature type="binding site" evidence="12">
    <location>
        <position position="468"/>
    </location>
    <ligand>
        <name>Zn(2+)</name>
        <dbReference type="ChEBI" id="CHEBI:29105"/>
        <label>1</label>
    </ligand>
</feature>
<evidence type="ECO:0000256" key="8">
    <source>
        <dbReference type="ARBA" id="ARBA00022840"/>
    </source>
</evidence>
<feature type="binding site" evidence="12">
    <location>
        <position position="455"/>
    </location>
    <ligand>
        <name>Zn(2+)</name>
        <dbReference type="ChEBI" id="CHEBI:29105"/>
        <label>2</label>
    </ligand>
</feature>
<dbReference type="SUPFAM" id="SSF52540">
    <property type="entry name" value="P-loop containing nucleoside triphosphate hydrolases"/>
    <property type="match status" value="2"/>
</dbReference>
<dbReference type="GO" id="GO:0043138">
    <property type="term" value="F:3'-5' DNA helicase activity"/>
    <property type="evidence" value="ECO:0007669"/>
    <property type="project" value="UniProtKB-EC"/>
</dbReference>
<keyword evidence="5 12" id="KW-0378">Hydrolase</keyword>
<comment type="catalytic activity">
    <reaction evidence="11 12">
        <text>ATP + H2O = ADP + phosphate + H(+)</text>
        <dbReference type="Rhea" id="RHEA:13065"/>
        <dbReference type="ChEBI" id="CHEBI:15377"/>
        <dbReference type="ChEBI" id="CHEBI:15378"/>
        <dbReference type="ChEBI" id="CHEBI:30616"/>
        <dbReference type="ChEBI" id="CHEBI:43474"/>
        <dbReference type="ChEBI" id="CHEBI:456216"/>
        <dbReference type="EC" id="5.6.2.4"/>
    </reaction>
</comment>
<accession>A0A1J0KW63</accession>
<evidence type="ECO:0000256" key="7">
    <source>
        <dbReference type="ARBA" id="ARBA00022833"/>
    </source>
</evidence>
<dbReference type="GO" id="GO:0005524">
    <property type="term" value="F:ATP binding"/>
    <property type="evidence" value="ECO:0007669"/>
    <property type="project" value="UniProtKB-UniRule"/>
</dbReference>
<keyword evidence="6 12" id="KW-0347">Helicase</keyword>
<dbReference type="KEGG" id="frc:KX01_478"/>
<keyword evidence="8 12" id="KW-0067">ATP-binding</keyword>
<dbReference type="Pfam" id="PF00270">
    <property type="entry name" value="DEAD"/>
    <property type="match status" value="1"/>
</dbReference>
<dbReference type="EC" id="5.6.2.4" evidence="12"/>
<dbReference type="GO" id="GO:1990077">
    <property type="term" value="C:primosome complex"/>
    <property type="evidence" value="ECO:0007669"/>
    <property type="project" value="UniProtKB-UniRule"/>
</dbReference>
<dbReference type="GO" id="GO:0006310">
    <property type="term" value="P:DNA recombination"/>
    <property type="evidence" value="ECO:0007669"/>
    <property type="project" value="InterPro"/>
</dbReference>
<dbReference type="InterPro" id="IPR027417">
    <property type="entry name" value="P-loop_NTPase"/>
</dbReference>
<dbReference type="Pfam" id="PF18074">
    <property type="entry name" value="PriA_C"/>
    <property type="match status" value="1"/>
</dbReference>
<keyword evidence="2 12" id="KW-0235">DNA replication</keyword>
<comment type="cofactor">
    <cofactor evidence="12">
        <name>Zn(2+)</name>
        <dbReference type="ChEBI" id="CHEBI:29105"/>
    </cofactor>
    <text evidence="12">Binds 2 zinc ions per subunit.</text>
</comment>
<comment type="subunit">
    <text evidence="12">Component of the replication restart primosome.</text>
</comment>
<feature type="binding site" evidence="12">
    <location>
        <position position="471"/>
    </location>
    <ligand>
        <name>Zn(2+)</name>
        <dbReference type="ChEBI" id="CHEBI:29105"/>
        <label>1</label>
    </ligand>
</feature>
<dbReference type="Pfam" id="PF17764">
    <property type="entry name" value="PriA_3primeBD"/>
    <property type="match status" value="1"/>
</dbReference>
<evidence type="ECO:0000256" key="4">
    <source>
        <dbReference type="ARBA" id="ARBA00022741"/>
    </source>
</evidence>
<evidence type="ECO:0000259" key="14">
    <source>
        <dbReference type="PROSITE" id="PS51194"/>
    </source>
</evidence>
<evidence type="ECO:0000256" key="6">
    <source>
        <dbReference type="ARBA" id="ARBA00022806"/>
    </source>
</evidence>
<dbReference type="SMART" id="SM00487">
    <property type="entry name" value="DEXDc"/>
    <property type="match status" value="1"/>
</dbReference>
<dbReference type="PANTHER" id="PTHR30580:SF0">
    <property type="entry name" value="PRIMOSOMAL PROTEIN N"/>
    <property type="match status" value="1"/>
</dbReference>
<dbReference type="InterPro" id="IPR041222">
    <property type="entry name" value="PriA_3primeBD"/>
</dbReference>
<dbReference type="Gene3D" id="3.40.50.300">
    <property type="entry name" value="P-loop containing nucleotide triphosphate hydrolases"/>
    <property type="match status" value="2"/>
</dbReference>
<dbReference type="HAMAP" id="MF_00983">
    <property type="entry name" value="PriA"/>
    <property type="match status" value="1"/>
</dbReference>
<dbReference type="Proteomes" id="UP000182521">
    <property type="component" value="Chromosome"/>
</dbReference>
<dbReference type="OrthoDB" id="9759544at2"/>
<keyword evidence="7 12" id="KW-0862">Zinc</keyword>
<dbReference type="STRING" id="1542390.KX01_478"/>
<feature type="binding site" evidence="12">
    <location>
        <position position="458"/>
    </location>
    <ligand>
        <name>Zn(2+)</name>
        <dbReference type="ChEBI" id="CHEBI:29105"/>
        <label>2</label>
    </ligand>
</feature>
<dbReference type="PROSITE" id="PS51194">
    <property type="entry name" value="HELICASE_CTER"/>
    <property type="match status" value="1"/>
</dbReference>
<dbReference type="InterPro" id="IPR011545">
    <property type="entry name" value="DEAD/DEAH_box_helicase_dom"/>
</dbReference>
<dbReference type="InterPro" id="IPR014001">
    <property type="entry name" value="Helicase_ATP-bd"/>
</dbReference>
<dbReference type="Gene3D" id="3.40.1440.60">
    <property type="entry name" value="PriA, 3(prime) DNA-binding domain"/>
    <property type="match status" value="1"/>
</dbReference>
<dbReference type="RefSeq" id="WP_071663464.1">
    <property type="nucleotide sequence ID" value="NZ_CP009654.1"/>
</dbReference>
<keyword evidence="9 12" id="KW-0238">DNA-binding</keyword>
<evidence type="ECO:0000256" key="2">
    <source>
        <dbReference type="ARBA" id="ARBA00022705"/>
    </source>
</evidence>
<feature type="binding site" evidence="12">
    <location>
        <position position="436"/>
    </location>
    <ligand>
        <name>Zn(2+)</name>
        <dbReference type="ChEBI" id="CHEBI:29105"/>
        <label>2</label>
    </ligand>
</feature>
<dbReference type="EMBL" id="CP009654">
    <property type="protein sequence ID" value="APC97922.1"/>
    <property type="molecule type" value="Genomic_DNA"/>
</dbReference>
<dbReference type="GO" id="GO:0006270">
    <property type="term" value="P:DNA replication initiation"/>
    <property type="evidence" value="ECO:0007669"/>
    <property type="project" value="TreeGrafter"/>
</dbReference>
<organism evidence="15 16">
    <name type="scientific">Francisella frigiditurris</name>
    <dbReference type="NCBI Taxonomy" id="1542390"/>
    <lineage>
        <taxon>Bacteria</taxon>
        <taxon>Pseudomonadati</taxon>
        <taxon>Pseudomonadota</taxon>
        <taxon>Gammaproteobacteria</taxon>
        <taxon>Thiotrichales</taxon>
        <taxon>Francisellaceae</taxon>
        <taxon>Francisella</taxon>
    </lineage>
</organism>
<feature type="binding site" evidence="12">
    <location>
        <position position="439"/>
    </location>
    <ligand>
        <name>Zn(2+)</name>
        <dbReference type="ChEBI" id="CHEBI:29105"/>
        <label>2</label>
    </ligand>
</feature>
<feature type="domain" description="Helicase ATP-binding" evidence="13">
    <location>
        <begin position="200"/>
        <end position="368"/>
    </location>
</feature>
<keyword evidence="1 12" id="KW-0639">Primosome</keyword>
<dbReference type="InterPro" id="IPR041236">
    <property type="entry name" value="PriA_C"/>
</dbReference>
<evidence type="ECO:0000256" key="9">
    <source>
        <dbReference type="ARBA" id="ARBA00023125"/>
    </source>
</evidence>
<dbReference type="FunFam" id="3.40.50.300:FF:000489">
    <property type="entry name" value="Primosome assembly protein PriA"/>
    <property type="match status" value="1"/>
</dbReference>
<dbReference type="SMART" id="SM00490">
    <property type="entry name" value="HELICc"/>
    <property type="match status" value="1"/>
</dbReference>
<dbReference type="NCBIfam" id="TIGR00595">
    <property type="entry name" value="priA"/>
    <property type="match status" value="1"/>
</dbReference>
<comment type="function">
    <text evidence="12">Initiates the restart of stalled replication forks, which reloads the replicative helicase on sites other than the origin of replication. Recognizes and binds to abandoned replication forks and remodels them to uncover a helicase loading site. Promotes assembly of the primosome at these replication forks.</text>
</comment>
<evidence type="ECO:0000256" key="11">
    <source>
        <dbReference type="ARBA" id="ARBA00048988"/>
    </source>
</evidence>
<evidence type="ECO:0000256" key="3">
    <source>
        <dbReference type="ARBA" id="ARBA00022723"/>
    </source>
</evidence>
<name>A0A1J0KW63_9GAMM</name>
<dbReference type="GO" id="GO:0003677">
    <property type="term" value="F:DNA binding"/>
    <property type="evidence" value="ECO:0007669"/>
    <property type="project" value="UniProtKB-UniRule"/>
</dbReference>
<evidence type="ECO:0000313" key="15">
    <source>
        <dbReference type="EMBL" id="APC97922.1"/>
    </source>
</evidence>
<feature type="domain" description="Helicase C-terminal" evidence="14">
    <location>
        <begin position="447"/>
        <end position="621"/>
    </location>
</feature>
<dbReference type="CDD" id="cd17929">
    <property type="entry name" value="DEXHc_priA"/>
    <property type="match status" value="1"/>
</dbReference>
<dbReference type="InterPro" id="IPR042115">
    <property type="entry name" value="PriA_3primeBD_sf"/>
</dbReference>
<feature type="binding site" evidence="12">
    <location>
        <position position="427"/>
    </location>
    <ligand>
        <name>Zn(2+)</name>
        <dbReference type="ChEBI" id="CHEBI:29105"/>
        <label>1</label>
    </ligand>
</feature>
<evidence type="ECO:0000256" key="10">
    <source>
        <dbReference type="ARBA" id="ARBA00023235"/>
    </source>
</evidence>